<dbReference type="InterPro" id="IPR017946">
    <property type="entry name" value="PLC-like_Pdiesterase_TIM-brl"/>
</dbReference>
<dbReference type="Pfam" id="PF03009">
    <property type="entry name" value="GDPD"/>
    <property type="match status" value="1"/>
</dbReference>
<accession>A0A0C1Z879</accession>
<dbReference type="PANTHER" id="PTHR46211">
    <property type="entry name" value="GLYCEROPHOSPHORYL DIESTER PHOSPHODIESTERASE"/>
    <property type="match status" value="1"/>
</dbReference>
<proteinExistence type="predicted"/>
<feature type="domain" description="GP-PDE" evidence="1">
    <location>
        <begin position="1"/>
        <end position="239"/>
    </location>
</feature>
<dbReference type="EMBL" id="JPRD01000023">
    <property type="protein sequence ID" value="KIF52369.1"/>
    <property type="molecule type" value="Genomic_DNA"/>
</dbReference>
<organism evidence="2 3">
    <name type="scientific">Vibrio owensii CAIM 1854 = LMG 25443</name>
    <dbReference type="NCBI Taxonomy" id="1229493"/>
    <lineage>
        <taxon>Bacteria</taxon>
        <taxon>Pseudomonadati</taxon>
        <taxon>Pseudomonadota</taxon>
        <taxon>Gammaproteobacteria</taxon>
        <taxon>Vibrionales</taxon>
        <taxon>Vibrionaceae</taxon>
        <taxon>Vibrio</taxon>
    </lineage>
</organism>
<dbReference type="GO" id="GO:0008081">
    <property type="term" value="F:phosphoric diester hydrolase activity"/>
    <property type="evidence" value="ECO:0007669"/>
    <property type="project" value="InterPro"/>
</dbReference>
<sequence length="250" mass="28536">MKITAHRGLSSLAPENTLSAIQRAIEFGCEWIEIDVQLSADNIPVVIHDKTVNRCTNGRGKVKDLTWHELRLLDAGLWFGDDFAGEPIPSLEETLELTSRAGVKLNIELKVYSGDEIDLLCEKVAQVIEHLGVEADAILFSSFNTEALMMMKNYLPEVRRGQLWQEIPDDFAVVLQHIDAYSVHCDYRFLTESQAQKIKQYGYQLFCYTPNFPQLVKAHWHWGVDMMITDTPQRYKVKVPSAIREPALNE</sequence>
<evidence type="ECO:0000313" key="2">
    <source>
        <dbReference type="EMBL" id="KIF52369.1"/>
    </source>
</evidence>
<dbReference type="SUPFAM" id="SSF51695">
    <property type="entry name" value="PLC-like phosphodiesterases"/>
    <property type="match status" value="1"/>
</dbReference>
<name>A0A0C1Z879_9VIBR</name>
<protein>
    <submittedName>
        <fullName evidence="2">Glycerophosphodiester phosphodiesterase</fullName>
    </submittedName>
</protein>
<dbReference type="RefSeq" id="WP_020194722.1">
    <property type="nucleotide sequence ID" value="NZ_BAOH01000007.1"/>
</dbReference>
<dbReference type="PROSITE" id="PS50007">
    <property type="entry name" value="PIPLC_X_DOMAIN"/>
    <property type="match status" value="1"/>
</dbReference>
<dbReference type="AlphaFoldDB" id="A0A0C1Z879"/>
<dbReference type="Proteomes" id="UP000031586">
    <property type="component" value="Unassembled WGS sequence"/>
</dbReference>
<dbReference type="PATRIC" id="fig|1229493.5.peg.2063"/>
<dbReference type="GO" id="GO:0006629">
    <property type="term" value="P:lipid metabolic process"/>
    <property type="evidence" value="ECO:0007669"/>
    <property type="project" value="InterPro"/>
</dbReference>
<gene>
    <name evidence="2" type="ORF">H735_14600</name>
</gene>
<reference evidence="2 3" key="1">
    <citation type="submission" date="2014-07" db="EMBL/GenBank/DDBJ databases">
        <title>Unique and conserved regions in Vibrio harveyi and related species in comparison with the shrimp pathogen Vibrio harveyi CAIM 1792.</title>
        <authorList>
            <person name="Espinoza-Valles I."/>
            <person name="Vora G."/>
            <person name="Leekitcharoenphon P."/>
            <person name="Ussery D."/>
            <person name="Hoj L."/>
            <person name="Gomez-Gil B."/>
        </authorList>
    </citation>
    <scope>NUCLEOTIDE SEQUENCE [LARGE SCALE GENOMIC DNA]</scope>
    <source>
        <strain evidence="3">CAIM 1854 / LMG 25443</strain>
    </source>
</reference>
<dbReference type="CDD" id="cd08562">
    <property type="entry name" value="GDPD_EcUgpQ_like"/>
    <property type="match status" value="1"/>
</dbReference>
<dbReference type="PROSITE" id="PS51704">
    <property type="entry name" value="GP_PDE"/>
    <property type="match status" value="1"/>
</dbReference>
<evidence type="ECO:0000313" key="3">
    <source>
        <dbReference type="Proteomes" id="UP000031586"/>
    </source>
</evidence>
<dbReference type="Gene3D" id="3.20.20.190">
    <property type="entry name" value="Phosphatidylinositol (PI) phosphodiesterase"/>
    <property type="match status" value="1"/>
</dbReference>
<dbReference type="InterPro" id="IPR030395">
    <property type="entry name" value="GP_PDE_dom"/>
</dbReference>
<dbReference type="PANTHER" id="PTHR46211:SF1">
    <property type="entry name" value="GLYCEROPHOSPHODIESTER PHOSPHODIESTERASE, CYTOPLASMIC"/>
    <property type="match status" value="1"/>
</dbReference>
<comment type="caution">
    <text evidence="2">The sequence shown here is derived from an EMBL/GenBank/DDBJ whole genome shotgun (WGS) entry which is preliminary data.</text>
</comment>
<evidence type="ECO:0000259" key="1">
    <source>
        <dbReference type="PROSITE" id="PS51704"/>
    </source>
</evidence>